<feature type="region of interest" description="Disordered" evidence="1">
    <location>
        <begin position="1"/>
        <end position="29"/>
    </location>
</feature>
<dbReference type="Proteomes" id="UP000479710">
    <property type="component" value="Unassembled WGS sequence"/>
</dbReference>
<name>A0A6G1EX70_9ORYZ</name>
<gene>
    <name evidence="2" type="ORF">E2562_019590</name>
</gene>
<organism evidence="2 3">
    <name type="scientific">Oryza meyeriana var. granulata</name>
    <dbReference type="NCBI Taxonomy" id="110450"/>
    <lineage>
        <taxon>Eukaryota</taxon>
        <taxon>Viridiplantae</taxon>
        <taxon>Streptophyta</taxon>
        <taxon>Embryophyta</taxon>
        <taxon>Tracheophyta</taxon>
        <taxon>Spermatophyta</taxon>
        <taxon>Magnoliopsida</taxon>
        <taxon>Liliopsida</taxon>
        <taxon>Poales</taxon>
        <taxon>Poaceae</taxon>
        <taxon>BOP clade</taxon>
        <taxon>Oryzoideae</taxon>
        <taxon>Oryzeae</taxon>
        <taxon>Oryzinae</taxon>
        <taxon>Oryza</taxon>
        <taxon>Oryza meyeriana</taxon>
    </lineage>
</organism>
<evidence type="ECO:0000313" key="2">
    <source>
        <dbReference type="EMBL" id="KAF0929268.1"/>
    </source>
</evidence>
<proteinExistence type="predicted"/>
<accession>A0A6G1EX70</accession>
<evidence type="ECO:0000256" key="1">
    <source>
        <dbReference type="SAM" id="MobiDB-lite"/>
    </source>
</evidence>
<dbReference type="EMBL" id="SPHZ02000002">
    <property type="protein sequence ID" value="KAF0929268.1"/>
    <property type="molecule type" value="Genomic_DNA"/>
</dbReference>
<keyword evidence="3" id="KW-1185">Reference proteome</keyword>
<feature type="compositionally biased region" description="Low complexity" evidence="1">
    <location>
        <begin position="8"/>
        <end position="22"/>
    </location>
</feature>
<evidence type="ECO:0000313" key="3">
    <source>
        <dbReference type="Proteomes" id="UP000479710"/>
    </source>
</evidence>
<dbReference type="AlphaFoldDB" id="A0A6G1EX70"/>
<comment type="caution">
    <text evidence="2">The sequence shown here is derived from an EMBL/GenBank/DDBJ whole genome shotgun (WGS) entry which is preliminary data.</text>
</comment>
<sequence length="64" mass="6738">MAGGGAGDSAEGSELEGVVSSGRRGKRERGARGAIYELVEVETWPNEVDLEGERMPVFMGVVEA</sequence>
<reference evidence="2 3" key="1">
    <citation type="submission" date="2019-11" db="EMBL/GenBank/DDBJ databases">
        <title>Whole genome sequence of Oryza granulata.</title>
        <authorList>
            <person name="Li W."/>
        </authorList>
    </citation>
    <scope>NUCLEOTIDE SEQUENCE [LARGE SCALE GENOMIC DNA]</scope>
    <source>
        <strain evidence="3">cv. Menghai</strain>
        <tissue evidence="2">Leaf</tissue>
    </source>
</reference>
<protein>
    <submittedName>
        <fullName evidence="2">Uncharacterized protein</fullName>
    </submittedName>
</protein>